<evidence type="ECO:0000256" key="1">
    <source>
        <dbReference type="SAM" id="MobiDB-lite"/>
    </source>
</evidence>
<dbReference type="GO" id="GO:0030198">
    <property type="term" value="P:extracellular matrix organization"/>
    <property type="evidence" value="ECO:0007669"/>
    <property type="project" value="TreeGrafter"/>
</dbReference>
<accession>W5SAV4</accession>
<dbReference type="KEGG" id="vg:18266376"/>
<dbReference type="PANTHER" id="PTHR24023">
    <property type="entry name" value="COLLAGEN ALPHA"/>
    <property type="match status" value="1"/>
</dbReference>
<dbReference type="InterPro" id="IPR050149">
    <property type="entry name" value="Collagen_superfamily"/>
</dbReference>
<dbReference type="GO" id="GO:0030020">
    <property type="term" value="F:extracellular matrix structural constituent conferring tensile strength"/>
    <property type="evidence" value="ECO:0007669"/>
    <property type="project" value="TreeGrafter"/>
</dbReference>
<sequence length="352" mass="33400">MSKKDCKKSHKKKCGKRRECSDEDEFLTPNLHVECFPCPQILTQFRNGPTGATGPTGPAGGPVGATGATGPTGNIGVTGPTGLIGPTGPAGGPVGATGSTGPIGPTGPAGGPVGATGPTGETGATGPAGLIGPTGLVGATGPTGETGATGPAGLVGPTGIAGEVGPTGLVGPTGEVGATGPTGLIGPTGLVGPTGIAGEVGPTGPVGATGDAGATGAGLASYAYIYNLGAQVVPLEADITYDTNGVILGPITHAPGTSTITLGNAGNYAVWFSESGVEPNQFTLYQNGAPVAGSTYGSGAGTQINSGMVILTASAGDVLTVRNHTSSAAVTLQTLAGGTVANSNASVLIQQI</sequence>
<organism evidence="2 3">
    <name type="scientific">Pithovirus sibericum</name>
    <dbReference type="NCBI Taxonomy" id="1450746"/>
    <lineage>
        <taxon>Viruses</taxon>
        <taxon>Pithoviruses</taxon>
        <taxon>Orthopithovirinae</taxon>
        <taxon>Alphapithovirus</taxon>
        <taxon>Alphapithovirus sibericum</taxon>
    </lineage>
</organism>
<dbReference type="GO" id="GO:0031012">
    <property type="term" value="C:extracellular matrix"/>
    <property type="evidence" value="ECO:0007669"/>
    <property type="project" value="TreeGrafter"/>
</dbReference>
<dbReference type="GeneID" id="18266376"/>
<gene>
    <name evidence="2" type="ORF">pv_348</name>
</gene>
<dbReference type="Gene3D" id="2.60.120.40">
    <property type="match status" value="1"/>
</dbReference>
<name>W5SAV4_9VIRU</name>
<keyword evidence="2" id="KW-0176">Collagen</keyword>
<reference evidence="2 3" key="1">
    <citation type="journal article" date="2014" name="Proc. Natl. Acad. Sci. U.S.A.">
        <title>Thirty-thousand-year-old distant relative of giant icosahedral DNA viruses with a pandoravirus morphology.</title>
        <authorList>
            <person name="Legendre M."/>
            <person name="Bartoli J."/>
            <person name="Shmakova L."/>
            <person name="Jeudy S."/>
            <person name="Labadie K."/>
            <person name="Adrait A."/>
            <person name="Lescot M."/>
            <person name="Poirot O."/>
            <person name="Bertaux L."/>
            <person name="Bruley C."/>
            <person name="Coute Y."/>
            <person name="Rivkina E."/>
            <person name="Abergel C."/>
            <person name="Claverie J.M."/>
        </authorList>
    </citation>
    <scope>NUCLEOTIDE SEQUENCE [LARGE SCALE GENOMIC DNA]</scope>
    <source>
        <strain evidence="2">P1084-T</strain>
    </source>
</reference>
<evidence type="ECO:0000313" key="3">
    <source>
        <dbReference type="Proteomes" id="UP000202176"/>
    </source>
</evidence>
<feature type="region of interest" description="Disordered" evidence="1">
    <location>
        <begin position="1"/>
        <end position="22"/>
    </location>
</feature>
<feature type="compositionally biased region" description="Basic residues" evidence="1">
    <location>
        <begin position="1"/>
        <end position="16"/>
    </location>
</feature>
<dbReference type="GO" id="GO:0005615">
    <property type="term" value="C:extracellular space"/>
    <property type="evidence" value="ECO:0007669"/>
    <property type="project" value="TreeGrafter"/>
</dbReference>
<dbReference type="InterPro" id="IPR008983">
    <property type="entry name" value="Tumour_necrosis_fac-like_dom"/>
</dbReference>
<keyword evidence="3" id="KW-1185">Reference proteome</keyword>
<dbReference type="Proteomes" id="UP000202176">
    <property type="component" value="Segment"/>
</dbReference>
<proteinExistence type="predicted"/>
<dbReference type="RefSeq" id="YP_009001250.1">
    <property type="nucleotide sequence ID" value="NC_023423.1"/>
</dbReference>
<protein>
    <submittedName>
        <fullName evidence="2">Collagen triple helix repeat protein</fullName>
    </submittedName>
</protein>
<evidence type="ECO:0000313" key="2">
    <source>
        <dbReference type="EMBL" id="AHH01915.1"/>
    </source>
</evidence>
<dbReference type="PANTHER" id="PTHR24023:SF1095">
    <property type="entry name" value="EGF-LIKE DOMAIN-CONTAINING PROTEIN"/>
    <property type="match status" value="1"/>
</dbReference>
<dbReference type="EMBL" id="KF740664">
    <property type="protein sequence ID" value="AHH01915.1"/>
    <property type="molecule type" value="Genomic_DNA"/>
</dbReference>